<evidence type="ECO:0000256" key="1">
    <source>
        <dbReference type="ARBA" id="ARBA00022603"/>
    </source>
</evidence>
<proteinExistence type="predicted"/>
<feature type="domain" description="Methyltransferase" evidence="3">
    <location>
        <begin position="44"/>
        <end position="132"/>
    </location>
</feature>
<name>A0A1H3LRB9_9RHOB</name>
<dbReference type="InterPro" id="IPR041698">
    <property type="entry name" value="Methyltransf_25"/>
</dbReference>
<protein>
    <submittedName>
        <fullName evidence="4">Ubiquinone/menaquinone biosynthesis C-methylase UbiE</fullName>
    </submittedName>
</protein>
<dbReference type="RefSeq" id="WP_089891979.1">
    <property type="nucleotide sequence ID" value="NZ_CALJFH010000019.1"/>
</dbReference>
<dbReference type="OrthoDB" id="9804312at2"/>
<dbReference type="Gene3D" id="3.40.50.150">
    <property type="entry name" value="Vaccinia Virus protein VP39"/>
    <property type="match status" value="1"/>
</dbReference>
<dbReference type="InterPro" id="IPR029063">
    <property type="entry name" value="SAM-dependent_MTases_sf"/>
</dbReference>
<dbReference type="CDD" id="cd02440">
    <property type="entry name" value="AdoMet_MTases"/>
    <property type="match status" value="1"/>
</dbReference>
<keyword evidence="1 4" id="KW-0489">Methyltransferase</keyword>
<organism evidence="4 5">
    <name type="scientific">Lentibacter algarum</name>
    <dbReference type="NCBI Taxonomy" id="576131"/>
    <lineage>
        <taxon>Bacteria</taxon>
        <taxon>Pseudomonadati</taxon>
        <taxon>Pseudomonadota</taxon>
        <taxon>Alphaproteobacteria</taxon>
        <taxon>Rhodobacterales</taxon>
        <taxon>Roseobacteraceae</taxon>
        <taxon>Lentibacter</taxon>
    </lineage>
</organism>
<dbReference type="GO" id="GO:0032259">
    <property type="term" value="P:methylation"/>
    <property type="evidence" value="ECO:0007669"/>
    <property type="project" value="UniProtKB-KW"/>
</dbReference>
<sequence length="197" mass="20945">MSADAKTLAIYDAKAADYAKIVVSKAEHKSLIGFVEDLPKGAHVLDLGCGPGHYAAEMLKRGCTVDAVDGSAAMVALAQAVEGLNATQALFDDLDAVETYDGVWASFSLLHAPRKKLPQHLGQIKRALKPSGVFHIGMKLGDAEARDALGRAYTYVSEPELLELLTDAGFEPYDIFKGEGTGLSGSIDKFILVRAHG</sequence>
<dbReference type="Proteomes" id="UP000199026">
    <property type="component" value="Unassembled WGS sequence"/>
</dbReference>
<keyword evidence="2" id="KW-0808">Transferase</keyword>
<evidence type="ECO:0000259" key="3">
    <source>
        <dbReference type="Pfam" id="PF13649"/>
    </source>
</evidence>
<gene>
    <name evidence="4" type="ORF">SAMN05444486_103109</name>
</gene>
<dbReference type="PANTHER" id="PTHR43861:SF1">
    <property type="entry name" value="TRANS-ACONITATE 2-METHYLTRANSFERASE"/>
    <property type="match status" value="1"/>
</dbReference>
<dbReference type="GO" id="GO:0008168">
    <property type="term" value="F:methyltransferase activity"/>
    <property type="evidence" value="ECO:0007669"/>
    <property type="project" value="UniProtKB-KW"/>
</dbReference>
<dbReference type="SUPFAM" id="SSF53335">
    <property type="entry name" value="S-adenosyl-L-methionine-dependent methyltransferases"/>
    <property type="match status" value="1"/>
</dbReference>
<dbReference type="GeneID" id="78125067"/>
<keyword evidence="5" id="KW-1185">Reference proteome</keyword>
<evidence type="ECO:0000313" key="4">
    <source>
        <dbReference type="EMBL" id="SDY66903.1"/>
    </source>
</evidence>
<evidence type="ECO:0000256" key="2">
    <source>
        <dbReference type="ARBA" id="ARBA00022679"/>
    </source>
</evidence>
<dbReference type="STRING" id="576131.SAMN05444486_103109"/>
<evidence type="ECO:0000313" key="5">
    <source>
        <dbReference type="Proteomes" id="UP000199026"/>
    </source>
</evidence>
<dbReference type="EMBL" id="FNPR01000003">
    <property type="protein sequence ID" value="SDY66903.1"/>
    <property type="molecule type" value="Genomic_DNA"/>
</dbReference>
<accession>A0A1H3LRB9</accession>
<keyword evidence="4" id="KW-0830">Ubiquinone</keyword>
<dbReference type="PANTHER" id="PTHR43861">
    <property type="entry name" value="TRANS-ACONITATE 2-METHYLTRANSFERASE-RELATED"/>
    <property type="match status" value="1"/>
</dbReference>
<dbReference type="Pfam" id="PF13649">
    <property type="entry name" value="Methyltransf_25"/>
    <property type="match status" value="1"/>
</dbReference>
<dbReference type="AlphaFoldDB" id="A0A1H3LRB9"/>
<reference evidence="4 5" key="1">
    <citation type="submission" date="2016-10" db="EMBL/GenBank/DDBJ databases">
        <authorList>
            <person name="de Groot N.N."/>
        </authorList>
    </citation>
    <scope>NUCLEOTIDE SEQUENCE [LARGE SCALE GENOMIC DNA]</scope>
    <source>
        <strain evidence="4 5">DSM 24677</strain>
    </source>
</reference>